<keyword evidence="2" id="KW-1185">Reference proteome</keyword>
<dbReference type="Proteomes" id="UP000037179">
    <property type="component" value="Unassembled WGS sequence"/>
</dbReference>
<name>A0ABC9YNU1_9NOCA</name>
<gene>
    <name evidence="1" type="ORF">NSK11_contig00010-0007</name>
</gene>
<comment type="caution">
    <text evidence="1">The sequence shown here is derived from an EMBL/GenBank/DDBJ whole genome shotgun (WGS) entry which is preliminary data.</text>
</comment>
<proteinExistence type="predicted"/>
<dbReference type="EMBL" id="BBYQ01000010">
    <property type="protein sequence ID" value="GAP26756.1"/>
    <property type="molecule type" value="Genomic_DNA"/>
</dbReference>
<accession>A0ABC9YNU1</accession>
<organism evidence="1 2">
    <name type="scientific">Nocardia seriolae</name>
    <dbReference type="NCBI Taxonomy" id="37332"/>
    <lineage>
        <taxon>Bacteria</taxon>
        <taxon>Bacillati</taxon>
        <taxon>Actinomycetota</taxon>
        <taxon>Actinomycetes</taxon>
        <taxon>Mycobacteriales</taxon>
        <taxon>Nocardiaceae</taxon>
        <taxon>Nocardia</taxon>
    </lineage>
</organism>
<reference evidence="2" key="1">
    <citation type="submission" date="2015-07" db="EMBL/GenBank/DDBJ databases">
        <title>Nocardia seriolae U-1 whole genome shotgun sequence.</title>
        <authorList>
            <person name="Imajoh M."/>
            <person name="Fukumoto Y."/>
            <person name="Sukeda M."/>
            <person name="Yamane J."/>
            <person name="Yamasaki K."/>
            <person name="Shimizu M."/>
            <person name="Ohnishi K."/>
            <person name="Oshima S."/>
        </authorList>
    </citation>
    <scope>NUCLEOTIDE SEQUENCE [LARGE SCALE GENOMIC DNA]</scope>
    <source>
        <strain evidence="2">U-1</strain>
    </source>
</reference>
<evidence type="ECO:0000313" key="2">
    <source>
        <dbReference type="Proteomes" id="UP000037179"/>
    </source>
</evidence>
<reference evidence="1 2" key="2">
    <citation type="journal article" date="2016" name="Genome Announc.">
        <title>Draft Genome Sequence of Erythromycin- and Oxytetracycline-Sensitive Nocardia seriolae Strain U-1 (NBRC 110359).</title>
        <authorList>
            <person name="Imajoh M."/>
            <person name="Sukeda M."/>
            <person name="Shimizu M."/>
            <person name="Yamane J."/>
            <person name="Ohnishi K."/>
            <person name="Oshima S."/>
        </authorList>
    </citation>
    <scope>NUCLEOTIDE SEQUENCE [LARGE SCALE GENOMIC DNA]</scope>
    <source>
        <strain evidence="1 2">U-1</strain>
    </source>
</reference>
<protein>
    <submittedName>
        <fullName evidence="1">Alpha-glucosidase</fullName>
    </submittedName>
</protein>
<dbReference type="AlphaFoldDB" id="A0ABC9YNU1"/>
<evidence type="ECO:0000313" key="1">
    <source>
        <dbReference type="EMBL" id="GAP26756.1"/>
    </source>
</evidence>
<sequence>MGVVTAVVAGASGFADMVVLPVGAERVSDTALPPGAGWALGDSGAVRSFSGVPALRG</sequence>